<reference evidence="3" key="1">
    <citation type="journal article" date="2019" name="Int. J. Syst. Evol. Microbiol.">
        <title>The Global Catalogue of Microorganisms (GCM) 10K type strain sequencing project: providing services to taxonomists for standard genome sequencing and annotation.</title>
        <authorList>
            <consortium name="The Broad Institute Genomics Platform"/>
            <consortium name="The Broad Institute Genome Sequencing Center for Infectious Disease"/>
            <person name="Wu L."/>
            <person name="Ma J."/>
        </authorList>
    </citation>
    <scope>NUCLEOTIDE SEQUENCE [LARGE SCALE GENOMIC DNA]</scope>
    <source>
        <strain evidence="3">CCUG 56029</strain>
    </source>
</reference>
<proteinExistence type="predicted"/>
<accession>A0ABW4R6L7</accession>
<keyword evidence="3" id="KW-1185">Reference proteome</keyword>
<evidence type="ECO:0000313" key="2">
    <source>
        <dbReference type="EMBL" id="MFD1881921.1"/>
    </source>
</evidence>
<evidence type="ECO:0000313" key="3">
    <source>
        <dbReference type="Proteomes" id="UP001597213"/>
    </source>
</evidence>
<dbReference type="Proteomes" id="UP001597213">
    <property type="component" value="Unassembled WGS sequence"/>
</dbReference>
<dbReference type="Pfam" id="PF11233">
    <property type="entry name" value="DUF3035"/>
    <property type="match status" value="1"/>
</dbReference>
<dbReference type="RefSeq" id="WP_379142173.1">
    <property type="nucleotide sequence ID" value="NZ_JBHUEN010000021.1"/>
</dbReference>
<dbReference type="InterPro" id="IPR021395">
    <property type="entry name" value="DUF3035"/>
</dbReference>
<evidence type="ECO:0000256" key="1">
    <source>
        <dbReference type="SAM" id="SignalP"/>
    </source>
</evidence>
<gene>
    <name evidence="2" type="ORF">ACFSCT_09350</name>
</gene>
<dbReference type="EMBL" id="JBHUEN010000021">
    <property type="protein sequence ID" value="MFD1881921.1"/>
    <property type="molecule type" value="Genomic_DNA"/>
</dbReference>
<organism evidence="2 3">
    <name type="scientific">Paracoccus pacificus</name>
    <dbReference type="NCBI Taxonomy" id="1463598"/>
    <lineage>
        <taxon>Bacteria</taxon>
        <taxon>Pseudomonadati</taxon>
        <taxon>Pseudomonadota</taxon>
        <taxon>Alphaproteobacteria</taxon>
        <taxon>Rhodobacterales</taxon>
        <taxon>Paracoccaceae</taxon>
        <taxon>Paracoccus</taxon>
    </lineage>
</organism>
<protein>
    <submittedName>
        <fullName evidence="2">DUF3035 domain-containing protein</fullName>
    </submittedName>
</protein>
<comment type="caution">
    <text evidence="2">The sequence shown here is derived from an EMBL/GenBank/DDBJ whole genome shotgun (WGS) entry which is preliminary data.</text>
</comment>
<name>A0ABW4R6L7_9RHOB</name>
<dbReference type="PROSITE" id="PS51257">
    <property type="entry name" value="PROKAR_LIPOPROTEIN"/>
    <property type="match status" value="1"/>
</dbReference>
<feature type="signal peptide" evidence="1">
    <location>
        <begin position="1"/>
        <end position="23"/>
    </location>
</feature>
<feature type="chain" id="PRO_5046126164" evidence="1">
    <location>
        <begin position="24"/>
        <end position="180"/>
    </location>
</feature>
<sequence length="180" mass="19425">MGRTVMRVNGLTISALTMLMALAACSDDEPRLMNIDAHRSTPDEFAILPTKPLQLPPDLAALPTPTPGGTNITDPTPDADVVAALGGNPAQLSAVGVSPSDAGLLAYSGRFGRDGAIRQTLAAEDLEWRRANAPRFLEKLAKTNVYYRAYQSMWLDQRAELLRWQRAGAQTPSAPPRTDK</sequence>
<keyword evidence="1" id="KW-0732">Signal</keyword>